<name>A0A0A9H3X6_ARUDO</name>
<accession>A0A0A9H3X6</accession>
<evidence type="ECO:0000313" key="1">
    <source>
        <dbReference type="EMBL" id="JAE31467.1"/>
    </source>
</evidence>
<sequence length="157" mass="16949">MHPRMYLHPKLVAGCQLPNGASNSTTERLTSTHCTVRLLTAMDADAGAGARQLLRPSRRARGPSRGKLVVRRSLQLGLEWLRGGALGAIVAARALLAEDPIGGVEVGTLVILVDEGFLRRNPSILVLERCLFPLWSSSVLLVEACHLQDRLTALLAL</sequence>
<organism evidence="1">
    <name type="scientific">Arundo donax</name>
    <name type="common">Giant reed</name>
    <name type="synonym">Donax arundinaceus</name>
    <dbReference type="NCBI Taxonomy" id="35708"/>
    <lineage>
        <taxon>Eukaryota</taxon>
        <taxon>Viridiplantae</taxon>
        <taxon>Streptophyta</taxon>
        <taxon>Embryophyta</taxon>
        <taxon>Tracheophyta</taxon>
        <taxon>Spermatophyta</taxon>
        <taxon>Magnoliopsida</taxon>
        <taxon>Liliopsida</taxon>
        <taxon>Poales</taxon>
        <taxon>Poaceae</taxon>
        <taxon>PACMAD clade</taxon>
        <taxon>Arundinoideae</taxon>
        <taxon>Arundineae</taxon>
        <taxon>Arundo</taxon>
    </lineage>
</organism>
<reference evidence="1" key="2">
    <citation type="journal article" date="2015" name="Data Brief">
        <title>Shoot transcriptome of the giant reed, Arundo donax.</title>
        <authorList>
            <person name="Barrero R.A."/>
            <person name="Guerrero F.D."/>
            <person name="Moolhuijzen P."/>
            <person name="Goolsby J.A."/>
            <person name="Tidwell J."/>
            <person name="Bellgard S.E."/>
            <person name="Bellgard M.I."/>
        </authorList>
    </citation>
    <scope>NUCLEOTIDE SEQUENCE</scope>
    <source>
        <tissue evidence="1">Shoot tissue taken approximately 20 cm above the soil surface</tissue>
    </source>
</reference>
<proteinExistence type="predicted"/>
<protein>
    <submittedName>
        <fullName evidence="1">Uncharacterized protein</fullName>
    </submittedName>
</protein>
<dbReference type="AlphaFoldDB" id="A0A0A9H3X6"/>
<dbReference type="EMBL" id="GBRH01166429">
    <property type="protein sequence ID" value="JAE31467.1"/>
    <property type="molecule type" value="Transcribed_RNA"/>
</dbReference>
<reference evidence="1" key="1">
    <citation type="submission" date="2014-09" db="EMBL/GenBank/DDBJ databases">
        <authorList>
            <person name="Magalhaes I.L.F."/>
            <person name="Oliveira U."/>
            <person name="Santos F.R."/>
            <person name="Vidigal T.H.D.A."/>
            <person name="Brescovit A.D."/>
            <person name="Santos A.J."/>
        </authorList>
    </citation>
    <scope>NUCLEOTIDE SEQUENCE</scope>
    <source>
        <tissue evidence="1">Shoot tissue taken approximately 20 cm above the soil surface</tissue>
    </source>
</reference>